<evidence type="ECO:0000256" key="1">
    <source>
        <dbReference type="SAM" id="MobiDB-lite"/>
    </source>
</evidence>
<reference evidence="3" key="1">
    <citation type="journal article" date="2019" name="Int. J. Syst. Evol. Microbiol.">
        <title>The Global Catalogue of Microorganisms (GCM) 10K type strain sequencing project: providing services to taxonomists for standard genome sequencing and annotation.</title>
        <authorList>
            <consortium name="The Broad Institute Genomics Platform"/>
            <consortium name="The Broad Institute Genome Sequencing Center for Infectious Disease"/>
            <person name="Wu L."/>
            <person name="Ma J."/>
        </authorList>
    </citation>
    <scope>NUCLEOTIDE SEQUENCE [LARGE SCALE GENOMIC DNA]</scope>
    <source>
        <strain evidence="3">CCUG 56607</strain>
    </source>
</reference>
<evidence type="ECO:0000313" key="2">
    <source>
        <dbReference type="EMBL" id="MFD1020214.1"/>
    </source>
</evidence>
<name>A0ABW3L6I7_9BACI</name>
<sequence>MIFLMTVFLLAGCNNAIGESKDETKNETTASETASVQEEEVASSADKNQEQDELNTPVEDTLTDEETIQLIIDSETEALEVFADAFQEDETGLSFNESFEEILNRIEAPLSERLLKNIYDNPGYVYEYSYTFPLADQELPTNYRIVDSNDQRKVYVEVNLYEQPTLFEYTLEKEEDDWLITSLNSLHTLSDAYRLLGYALDASPDELDIVDIENPTFEDYIERVVNGEKYVIETYRNHYRTKFFHVDPFTGTVYKYDVVTESTEEIY</sequence>
<organism evidence="2 3">
    <name type="scientific">Thalassobacillus hwangdonensis</name>
    <dbReference type="NCBI Taxonomy" id="546108"/>
    <lineage>
        <taxon>Bacteria</taxon>
        <taxon>Bacillati</taxon>
        <taxon>Bacillota</taxon>
        <taxon>Bacilli</taxon>
        <taxon>Bacillales</taxon>
        <taxon>Bacillaceae</taxon>
        <taxon>Thalassobacillus</taxon>
    </lineage>
</organism>
<protein>
    <submittedName>
        <fullName evidence="2">Uncharacterized protein</fullName>
    </submittedName>
</protein>
<comment type="caution">
    <text evidence="2">The sequence shown here is derived from an EMBL/GenBank/DDBJ whole genome shotgun (WGS) entry which is preliminary data.</text>
</comment>
<proteinExistence type="predicted"/>
<keyword evidence="3" id="KW-1185">Reference proteome</keyword>
<evidence type="ECO:0000313" key="3">
    <source>
        <dbReference type="Proteomes" id="UP001596990"/>
    </source>
</evidence>
<gene>
    <name evidence="2" type="ORF">ACFQ2J_13585</name>
</gene>
<feature type="compositionally biased region" description="Polar residues" evidence="1">
    <location>
        <begin position="27"/>
        <end position="36"/>
    </location>
</feature>
<accession>A0ABW3L6I7</accession>
<dbReference type="EMBL" id="JBHTKL010000005">
    <property type="protein sequence ID" value="MFD1020214.1"/>
    <property type="molecule type" value="Genomic_DNA"/>
</dbReference>
<dbReference type="Proteomes" id="UP001596990">
    <property type="component" value="Unassembled WGS sequence"/>
</dbReference>
<feature type="region of interest" description="Disordered" evidence="1">
    <location>
        <begin position="19"/>
        <end position="59"/>
    </location>
</feature>